<evidence type="ECO:0000256" key="4">
    <source>
        <dbReference type="ARBA" id="ARBA00023125"/>
    </source>
</evidence>
<dbReference type="InterPro" id="IPR038441">
    <property type="entry name" value="THAP_Znf_sf"/>
</dbReference>
<dbReference type="PANTHER" id="PTHR46927">
    <property type="entry name" value="AGAP005574-PA"/>
    <property type="match status" value="1"/>
</dbReference>
<dbReference type="Pfam" id="PF12017">
    <property type="entry name" value="Tnp_P_element"/>
    <property type="match status" value="1"/>
</dbReference>
<evidence type="ECO:0000259" key="6">
    <source>
        <dbReference type="PROSITE" id="PS50950"/>
    </source>
</evidence>
<dbReference type="InterPro" id="IPR006612">
    <property type="entry name" value="THAP_Znf"/>
</dbReference>
<keyword evidence="4 5" id="KW-0238">DNA-binding</keyword>
<keyword evidence="1" id="KW-0479">Metal-binding</keyword>
<dbReference type="PROSITE" id="PS50950">
    <property type="entry name" value="ZF_THAP"/>
    <property type="match status" value="1"/>
</dbReference>
<dbReference type="GO" id="GO:0008270">
    <property type="term" value="F:zinc ion binding"/>
    <property type="evidence" value="ECO:0007669"/>
    <property type="project" value="UniProtKB-KW"/>
</dbReference>
<dbReference type="SMART" id="SM00980">
    <property type="entry name" value="THAP"/>
    <property type="match status" value="1"/>
</dbReference>
<feature type="domain" description="THAP-type" evidence="6">
    <location>
        <begin position="1"/>
        <end position="83"/>
    </location>
</feature>
<keyword evidence="2 5" id="KW-0863">Zinc-finger</keyword>
<sequence length="471" mass="53201">MVISCSVPTCRNRFVKGGQIQFHSFPMKREEMCRIWADAIGRRDWFPTKNSFVCSGHFTPDDYQTKPGKLKHFLKEGVVPSVFGQSQPRRSNNVSNCDSGLLMKVPFNSAQQFQQCDVPSLSEIISSNLTVTRSPQKLEAMLPGGVSIVPVKRKSLKRESPNPSQYEEPQKIAKLSLPNALNGSVVITASPSSKQVPKLRPIMSMNNDHSSNDECEEPLDVSQFLSISMQPEEDKVKRESVTSPASSSYLSIGYEDEKCKNNRYRAGGVDAFATRSSVGSNGSLTHTNGSSNTNAKLDELQRRNAQMHAELKKRDSVIKDLRMRLSNMNNNVDSTVIEFLRRHFDNTAFQILDNHIRNKKANSFTFECYTETIMNFAANLYKSSPKAYLLVRQHFDLPPPTYLHKRNLVPELNGEQGELSSGSNEYSEEDIYQETAVPEHLPEKNDLPPQSISDKNIKEFRQFNIIIEHDD</sequence>
<dbReference type="SUPFAM" id="SSF57716">
    <property type="entry name" value="Glucocorticoid receptor-like (DNA-binding domain)"/>
    <property type="match status" value="1"/>
</dbReference>
<dbReference type="EMBL" id="CADEPI010000005">
    <property type="protein sequence ID" value="CAB3361061.1"/>
    <property type="molecule type" value="Genomic_DNA"/>
</dbReference>
<proteinExistence type="predicted"/>
<organism evidence="7 8">
    <name type="scientific">Cloeon dipterum</name>
    <dbReference type="NCBI Taxonomy" id="197152"/>
    <lineage>
        <taxon>Eukaryota</taxon>
        <taxon>Metazoa</taxon>
        <taxon>Ecdysozoa</taxon>
        <taxon>Arthropoda</taxon>
        <taxon>Hexapoda</taxon>
        <taxon>Insecta</taxon>
        <taxon>Pterygota</taxon>
        <taxon>Palaeoptera</taxon>
        <taxon>Ephemeroptera</taxon>
        <taxon>Pisciforma</taxon>
        <taxon>Baetidae</taxon>
        <taxon>Cloeon</taxon>
    </lineage>
</organism>
<dbReference type="InterPro" id="IPR021896">
    <property type="entry name" value="THAP9-like_HTH"/>
</dbReference>
<dbReference type="OrthoDB" id="7312725at2759"/>
<dbReference type="InterPro" id="IPR052224">
    <property type="entry name" value="THAP_domain_protein"/>
</dbReference>
<evidence type="ECO:0000256" key="1">
    <source>
        <dbReference type="ARBA" id="ARBA00022723"/>
    </source>
</evidence>
<evidence type="ECO:0000313" key="7">
    <source>
        <dbReference type="EMBL" id="CAB3361061.1"/>
    </source>
</evidence>
<accession>A0A8S1BZH8</accession>
<dbReference type="PANTHER" id="PTHR46927:SF3">
    <property type="entry name" value="THAP-TYPE DOMAIN-CONTAINING PROTEIN"/>
    <property type="match status" value="1"/>
</dbReference>
<dbReference type="AlphaFoldDB" id="A0A8S1BZH8"/>
<evidence type="ECO:0000256" key="3">
    <source>
        <dbReference type="ARBA" id="ARBA00022833"/>
    </source>
</evidence>
<keyword evidence="3" id="KW-0862">Zinc</keyword>
<dbReference type="SMART" id="SM00692">
    <property type="entry name" value="DM3"/>
    <property type="match status" value="1"/>
</dbReference>
<keyword evidence="8" id="KW-1185">Reference proteome</keyword>
<protein>
    <recommendedName>
        <fullName evidence="6">THAP-type domain-containing protein</fullName>
    </recommendedName>
</protein>
<reference evidence="7 8" key="1">
    <citation type="submission" date="2020-04" db="EMBL/GenBank/DDBJ databases">
        <authorList>
            <person name="Alioto T."/>
            <person name="Alioto T."/>
            <person name="Gomez Garrido J."/>
        </authorList>
    </citation>
    <scope>NUCLEOTIDE SEQUENCE [LARGE SCALE GENOMIC DNA]</scope>
</reference>
<dbReference type="GO" id="GO:0003677">
    <property type="term" value="F:DNA binding"/>
    <property type="evidence" value="ECO:0007669"/>
    <property type="project" value="UniProtKB-UniRule"/>
</dbReference>
<name>A0A8S1BZH8_9INSE</name>
<comment type="caution">
    <text evidence="7">The sequence shown here is derived from an EMBL/GenBank/DDBJ whole genome shotgun (WGS) entry which is preliminary data.</text>
</comment>
<dbReference type="Pfam" id="PF05485">
    <property type="entry name" value="THAP"/>
    <property type="match status" value="1"/>
</dbReference>
<gene>
    <name evidence="7" type="ORF">CLODIP_2_CD11343</name>
</gene>
<evidence type="ECO:0000313" key="8">
    <source>
        <dbReference type="Proteomes" id="UP000494165"/>
    </source>
</evidence>
<dbReference type="Gene3D" id="6.20.210.20">
    <property type="entry name" value="THAP domain"/>
    <property type="match status" value="1"/>
</dbReference>
<evidence type="ECO:0000256" key="5">
    <source>
        <dbReference type="PROSITE-ProRule" id="PRU00309"/>
    </source>
</evidence>
<dbReference type="Proteomes" id="UP000494165">
    <property type="component" value="Unassembled WGS sequence"/>
</dbReference>
<evidence type="ECO:0000256" key="2">
    <source>
        <dbReference type="ARBA" id="ARBA00022771"/>
    </source>
</evidence>